<organism evidence="7 8">
    <name type="scientific">Trichomonas vaginalis (strain ATCC PRA-98 / G3)</name>
    <dbReference type="NCBI Taxonomy" id="412133"/>
    <lineage>
        <taxon>Eukaryota</taxon>
        <taxon>Metamonada</taxon>
        <taxon>Parabasalia</taxon>
        <taxon>Trichomonadida</taxon>
        <taxon>Trichomonadidae</taxon>
        <taxon>Trichomonas</taxon>
    </lineage>
</organism>
<keyword evidence="4" id="KW-0508">mRNA splicing</keyword>
<dbReference type="InterPro" id="IPR059164">
    <property type="entry name" value="HAT_PRP39_C"/>
</dbReference>
<keyword evidence="8" id="KW-1185">Reference proteome</keyword>
<dbReference type="PANTHER" id="PTHR17204:SF5">
    <property type="entry name" value="PRE-MRNA-PROCESSING FACTOR 39"/>
    <property type="match status" value="1"/>
</dbReference>
<dbReference type="GO" id="GO:0005685">
    <property type="term" value="C:U1 snRNP"/>
    <property type="evidence" value="ECO:0000318"/>
    <property type="project" value="GO_Central"/>
</dbReference>
<evidence type="ECO:0000256" key="2">
    <source>
        <dbReference type="ARBA" id="ARBA00022664"/>
    </source>
</evidence>
<evidence type="ECO:0000313" key="8">
    <source>
        <dbReference type="Proteomes" id="UP000001542"/>
    </source>
</evidence>
<dbReference type="InterPro" id="IPR011990">
    <property type="entry name" value="TPR-like_helical_dom_sf"/>
</dbReference>
<dbReference type="Gene3D" id="1.25.40.10">
    <property type="entry name" value="Tetratricopeptide repeat domain"/>
    <property type="match status" value="2"/>
</dbReference>
<evidence type="ECO:0000256" key="3">
    <source>
        <dbReference type="ARBA" id="ARBA00022737"/>
    </source>
</evidence>
<dbReference type="Pfam" id="PF23241">
    <property type="entry name" value="HAT_PRP39_C"/>
    <property type="match status" value="1"/>
</dbReference>
<dbReference type="EMBL" id="DS113297">
    <property type="protein sequence ID" value="EAY12677.1"/>
    <property type="molecule type" value="Genomic_DNA"/>
</dbReference>
<evidence type="ECO:0000256" key="6">
    <source>
        <dbReference type="ARBA" id="ARBA00038019"/>
    </source>
</evidence>
<evidence type="ECO:0000256" key="5">
    <source>
        <dbReference type="ARBA" id="ARBA00023242"/>
    </source>
</evidence>
<accession>A2E3N9</accession>
<dbReference type="Pfam" id="PF23240">
    <property type="entry name" value="HAT_PRP39_N"/>
    <property type="match status" value="1"/>
</dbReference>
<dbReference type="KEGG" id="tva:4770644"/>
<dbReference type="VEuPathDB" id="TrichDB:TVAG_116990"/>
<protein>
    <recommendedName>
        <fullName evidence="9">Suppressor of forked domain-containing protein</fullName>
    </recommendedName>
</protein>
<reference evidence="7" key="2">
    <citation type="journal article" date="2007" name="Science">
        <title>Draft genome sequence of the sexually transmitted pathogen Trichomonas vaginalis.</title>
        <authorList>
            <person name="Carlton J.M."/>
            <person name="Hirt R.P."/>
            <person name="Silva J.C."/>
            <person name="Delcher A.L."/>
            <person name="Schatz M."/>
            <person name="Zhao Q."/>
            <person name="Wortman J.R."/>
            <person name="Bidwell S.L."/>
            <person name="Alsmark U.C.M."/>
            <person name="Besteiro S."/>
            <person name="Sicheritz-Ponten T."/>
            <person name="Noel C.J."/>
            <person name="Dacks J.B."/>
            <person name="Foster P.G."/>
            <person name="Simillion C."/>
            <person name="Van de Peer Y."/>
            <person name="Miranda-Saavedra D."/>
            <person name="Barton G.J."/>
            <person name="Westrop G.D."/>
            <person name="Mueller S."/>
            <person name="Dessi D."/>
            <person name="Fiori P.L."/>
            <person name="Ren Q."/>
            <person name="Paulsen I."/>
            <person name="Zhang H."/>
            <person name="Bastida-Corcuera F.D."/>
            <person name="Simoes-Barbosa A."/>
            <person name="Brown M.T."/>
            <person name="Hayes R.D."/>
            <person name="Mukherjee M."/>
            <person name="Okumura C.Y."/>
            <person name="Schneider R."/>
            <person name="Smith A.J."/>
            <person name="Vanacova S."/>
            <person name="Villalvazo M."/>
            <person name="Haas B.J."/>
            <person name="Pertea M."/>
            <person name="Feldblyum T.V."/>
            <person name="Utterback T.R."/>
            <person name="Shu C.L."/>
            <person name="Osoegawa K."/>
            <person name="de Jong P.J."/>
            <person name="Hrdy I."/>
            <person name="Horvathova L."/>
            <person name="Zubacova Z."/>
            <person name="Dolezal P."/>
            <person name="Malik S.B."/>
            <person name="Logsdon J.M. Jr."/>
            <person name="Henze K."/>
            <person name="Gupta A."/>
            <person name="Wang C.C."/>
            <person name="Dunne R.L."/>
            <person name="Upcroft J.A."/>
            <person name="Upcroft P."/>
            <person name="White O."/>
            <person name="Salzberg S.L."/>
            <person name="Tang P."/>
            <person name="Chiu C.-H."/>
            <person name="Lee Y.-S."/>
            <person name="Embley T.M."/>
            <person name="Coombs G.H."/>
            <person name="Mottram J.C."/>
            <person name="Tachezy J."/>
            <person name="Fraser-Liggett C.M."/>
            <person name="Johnson P.J."/>
        </authorList>
    </citation>
    <scope>NUCLEOTIDE SEQUENCE [LARGE SCALE GENOMIC DNA]</scope>
    <source>
        <strain evidence="7">G3</strain>
    </source>
</reference>
<evidence type="ECO:0000256" key="4">
    <source>
        <dbReference type="ARBA" id="ARBA00023187"/>
    </source>
</evidence>
<dbReference type="SUPFAM" id="SSF48452">
    <property type="entry name" value="TPR-like"/>
    <property type="match status" value="1"/>
</dbReference>
<gene>
    <name evidence="7" type="ORF">TVAG_116990</name>
</gene>
<dbReference type="VEuPathDB" id="TrichDB:TVAGG3_0507850"/>
<dbReference type="RefSeq" id="XP_001324900.1">
    <property type="nucleotide sequence ID" value="XM_001324865.1"/>
</dbReference>
<name>A2E3N9_TRIV3</name>
<dbReference type="OrthoDB" id="10265668at2759"/>
<proteinExistence type="inferred from homology"/>
<dbReference type="PANTHER" id="PTHR17204">
    <property type="entry name" value="PRE-MRNA PROCESSING PROTEIN PRP39-RELATED"/>
    <property type="match status" value="1"/>
</dbReference>
<dbReference type="GO" id="GO:0000243">
    <property type="term" value="C:commitment complex"/>
    <property type="evidence" value="ECO:0000318"/>
    <property type="project" value="GO_Central"/>
</dbReference>
<evidence type="ECO:0008006" key="9">
    <source>
        <dbReference type="Google" id="ProtNLM"/>
    </source>
</evidence>
<comment type="similarity">
    <text evidence="6">Belongs to the PRP39 family.</text>
</comment>
<keyword evidence="2" id="KW-0507">mRNA processing</keyword>
<reference evidence="7" key="1">
    <citation type="submission" date="2006-10" db="EMBL/GenBank/DDBJ databases">
        <authorList>
            <person name="Amadeo P."/>
            <person name="Zhao Q."/>
            <person name="Wortman J."/>
            <person name="Fraser-Liggett C."/>
            <person name="Carlton J."/>
        </authorList>
    </citation>
    <scope>NUCLEOTIDE SEQUENCE</scope>
    <source>
        <strain evidence="7">G3</strain>
    </source>
</reference>
<dbReference type="Proteomes" id="UP000001542">
    <property type="component" value="Unassembled WGS sequence"/>
</dbReference>
<keyword evidence="3" id="KW-0677">Repeat</keyword>
<dbReference type="OMA" id="ANYFHRI"/>
<keyword evidence="5" id="KW-0539">Nucleus</keyword>
<dbReference type="InterPro" id="IPR003107">
    <property type="entry name" value="HAT"/>
</dbReference>
<dbReference type="SMART" id="SM00386">
    <property type="entry name" value="HAT"/>
    <property type="match status" value="4"/>
</dbReference>
<dbReference type="SMR" id="A2E3N9"/>
<evidence type="ECO:0000256" key="1">
    <source>
        <dbReference type="ARBA" id="ARBA00004123"/>
    </source>
</evidence>
<dbReference type="GO" id="GO:0000395">
    <property type="term" value="P:mRNA 5'-splice site recognition"/>
    <property type="evidence" value="ECO:0000318"/>
    <property type="project" value="GO_Central"/>
</dbReference>
<dbReference type="GO" id="GO:0071004">
    <property type="term" value="C:U2-type prespliceosome"/>
    <property type="evidence" value="ECO:0000318"/>
    <property type="project" value="GO_Central"/>
</dbReference>
<dbReference type="STRING" id="5722.A2E3N9"/>
<evidence type="ECO:0000313" key="7">
    <source>
        <dbReference type="EMBL" id="EAY12677.1"/>
    </source>
</evidence>
<dbReference type="AlphaFoldDB" id="A2E3N9"/>
<sequence>MFGINSPENQYDYAAWQKIFSNYDPSTISSISQQNQKDIAELYEKFLEIFPHLHIYWTKYAQFQLAASGVIDDAIKIFERALEKNILFYSIDMWNEFIKFIVSNMQENKKMIRAVYARALDAVGWHFKSGSLWTQAIDFELQNSRNPFFYYAKSVKNPTSDLVKLYKEMQTIIPKTETEIITGNSLDMTLSEYINLPEARLGTQIVATDDKNRLEILSQVATTYERSAALCREILPYESQITRDYFHFITPDEAQISIWEQYSTWAIEKGNNEAAVRIFERAVIPCAHIDAIWLEYAFYLEDIGKIEEAREVYERMPQDILKRCKVYHAAFEEQYNKEKASEIYQNLSSSDFVEEVLAAANYFHRIQDDENSVKVLTEAQARLQAANDSNGAGVVNARLMDIQWPTQPVENSAVSIVKFCQLAENDDKNTLLFNAVFGEPAPICLEDRVQLAVLYYELIRTLNVSLDFQTQLEMKVQQLKSKLLWYRSFFDQNQLINEVPPERIQQNWEKYQEGL</sequence>
<comment type="subcellular location">
    <subcellularLocation>
        <location evidence="1">Nucleus</location>
    </subcellularLocation>
</comment>
<dbReference type="eggNOG" id="KOG1258">
    <property type="taxonomic scope" value="Eukaryota"/>
</dbReference>
<dbReference type="InParanoid" id="A2E3N9"/>